<gene>
    <name evidence="3" type="ORF">STSP_67940</name>
</gene>
<evidence type="ECO:0000313" key="4">
    <source>
        <dbReference type="Proteomes" id="UP000077381"/>
    </source>
</evidence>
<sequence>MAFEWTPSKREPVKPRENRETARPSVTTVPIMSLVRRARPEDAEEILRLRQIMIDSTFAPGEPTDWHAASIITVRGRLADPGGDFAAFVVDHPDRPGALATMVAGTMEYRIGRAGNPHGAVGHVFSVATDPDQRRKGYARACMGALLDWFRERGAGSVDLNASKEAEPLYASLGFVRKPDPSMRLIL</sequence>
<comment type="caution">
    <text evidence="3">The sequence shown here is derived from an EMBL/GenBank/DDBJ whole genome shotgun (WGS) entry which is preliminary data.</text>
</comment>
<dbReference type="EMBL" id="LOHS01000174">
    <property type="protein sequence ID" value="OAH09795.1"/>
    <property type="molecule type" value="Genomic_DNA"/>
</dbReference>
<dbReference type="PATRIC" id="fig|1716141.3.peg.7187"/>
<proteinExistence type="predicted"/>
<feature type="domain" description="N-acetyltransferase" evidence="2">
    <location>
        <begin position="33"/>
        <end position="187"/>
    </location>
</feature>
<accession>A0A177HFQ0</accession>
<reference evidence="3 4" key="1">
    <citation type="submission" date="2015-12" db="EMBL/GenBank/DDBJ databases">
        <title>Genome sequence of Streptomyces sp. G25.</title>
        <authorList>
            <person name="Poehlein A."/>
            <person name="Roettig A."/>
            <person name="Hiessl S."/>
            <person name="Hauschild P."/>
            <person name="Schauer J."/>
            <person name="Madkour M.H."/>
            <person name="Al-Ansari A.M."/>
            <person name="Almakishah N.H."/>
            <person name="Steinbuechel A."/>
            <person name="Daniel R."/>
        </authorList>
    </citation>
    <scope>NUCLEOTIDE SEQUENCE [LARGE SCALE GENOMIC DNA]</scope>
    <source>
        <strain evidence="4">G25(2015)</strain>
    </source>
</reference>
<dbReference type="Pfam" id="PF00583">
    <property type="entry name" value="Acetyltransf_1"/>
    <property type="match status" value="1"/>
</dbReference>
<dbReference type="Proteomes" id="UP000077381">
    <property type="component" value="Unassembled WGS sequence"/>
</dbReference>
<keyword evidence="3" id="KW-0808">Transferase</keyword>
<dbReference type="InterPro" id="IPR000182">
    <property type="entry name" value="GNAT_dom"/>
</dbReference>
<dbReference type="Gene3D" id="3.40.630.30">
    <property type="match status" value="1"/>
</dbReference>
<name>A0A177HFQ0_9ACTN</name>
<dbReference type="InterPro" id="IPR016181">
    <property type="entry name" value="Acyl_CoA_acyltransferase"/>
</dbReference>
<dbReference type="GO" id="GO:0016747">
    <property type="term" value="F:acyltransferase activity, transferring groups other than amino-acyl groups"/>
    <property type="evidence" value="ECO:0007669"/>
    <property type="project" value="InterPro"/>
</dbReference>
<protein>
    <submittedName>
        <fullName evidence="3">Acetyltransferase (GNAT) family protein</fullName>
    </submittedName>
</protein>
<dbReference type="SUPFAM" id="SSF55729">
    <property type="entry name" value="Acyl-CoA N-acyltransferases (Nat)"/>
    <property type="match status" value="1"/>
</dbReference>
<dbReference type="AlphaFoldDB" id="A0A177HFQ0"/>
<dbReference type="STRING" id="1716141.STSP_67940"/>
<keyword evidence="4" id="KW-1185">Reference proteome</keyword>
<evidence type="ECO:0000259" key="2">
    <source>
        <dbReference type="PROSITE" id="PS51186"/>
    </source>
</evidence>
<evidence type="ECO:0000256" key="1">
    <source>
        <dbReference type="SAM" id="MobiDB-lite"/>
    </source>
</evidence>
<organism evidence="3 4">
    <name type="scientific">Streptomyces jeddahensis</name>
    <dbReference type="NCBI Taxonomy" id="1716141"/>
    <lineage>
        <taxon>Bacteria</taxon>
        <taxon>Bacillati</taxon>
        <taxon>Actinomycetota</taxon>
        <taxon>Actinomycetes</taxon>
        <taxon>Kitasatosporales</taxon>
        <taxon>Streptomycetaceae</taxon>
        <taxon>Streptomyces</taxon>
    </lineage>
</organism>
<feature type="compositionally biased region" description="Basic and acidic residues" evidence="1">
    <location>
        <begin position="7"/>
        <end position="22"/>
    </location>
</feature>
<dbReference type="CDD" id="cd04301">
    <property type="entry name" value="NAT_SF"/>
    <property type="match status" value="1"/>
</dbReference>
<evidence type="ECO:0000313" key="3">
    <source>
        <dbReference type="EMBL" id="OAH09795.1"/>
    </source>
</evidence>
<dbReference type="PROSITE" id="PS51186">
    <property type="entry name" value="GNAT"/>
    <property type="match status" value="1"/>
</dbReference>
<feature type="region of interest" description="Disordered" evidence="1">
    <location>
        <begin position="1"/>
        <end position="24"/>
    </location>
</feature>